<feature type="transmembrane region" description="Helical" evidence="6">
    <location>
        <begin position="123"/>
        <end position="149"/>
    </location>
</feature>
<feature type="transmembrane region" description="Helical" evidence="6">
    <location>
        <begin position="75"/>
        <end position="94"/>
    </location>
</feature>
<reference evidence="7 8" key="1">
    <citation type="journal article" date="2016" name="Microb. Cell Fact.">
        <title>Dissection of exopolysaccharide biosynthesis in Kozakia baliensis.</title>
        <authorList>
            <person name="Brandt J.U."/>
            <person name="Jakob F."/>
            <person name="Behr J."/>
            <person name="Geissler A.J."/>
            <person name="Vogel R.F."/>
        </authorList>
    </citation>
    <scope>NUCLEOTIDE SEQUENCE [LARGE SCALE GENOMIC DNA]</scope>
    <source>
        <strain evidence="7 8">DSM 14400</strain>
    </source>
</reference>
<feature type="transmembrane region" description="Helical" evidence="6">
    <location>
        <begin position="12"/>
        <end position="36"/>
    </location>
</feature>
<evidence type="ECO:0000256" key="5">
    <source>
        <dbReference type="ARBA" id="ARBA00023136"/>
    </source>
</evidence>
<name>A0A1D8UU06_9PROT</name>
<accession>A0A1D8UU06</accession>
<evidence type="ECO:0000256" key="1">
    <source>
        <dbReference type="ARBA" id="ARBA00004651"/>
    </source>
</evidence>
<dbReference type="eggNOG" id="COG1289">
    <property type="taxonomic scope" value="Bacteria"/>
</dbReference>
<evidence type="ECO:0000313" key="7">
    <source>
        <dbReference type="EMBL" id="AOX17121.1"/>
    </source>
</evidence>
<sequence length="516" mass="55755">MEFALRNTAAALLALAIGMWLELDSPIWSVMTVWAVAQGTRGESVSKARWRIVGTMMGATASICLFSVFPQQPWLFFPALSIWMGLCAGFATFVSNFRAYALVLAGYTCAIISMGAVSDPDNVFMIAMSRSTYIILGVICEAGMGLIFATNQERQARTNVRRKLQSALSLVATAIADILEQAETAQSRARELFGTILRLNSEIEFAEIEMGPHGHEGDHARAALAAVSVLLSRGFGMATRLSALTHGHGEFKHTAAHVQEFLRSLGVRLQQSNGIPGLLAELHQLSEECRHHAVPYDLAGHDEQVVLGPADERVLYVALGELLNDMEIAIIEYDASSHTIPGDHFHFKLQSHRDARNAINNGLRVMAAIMFTAGVYEVTAWPNGTTFIAITALVCGLFATQENPVLGTGKFFKGAVWSAISAGILTFIFVPSFDTYEMLIMALGPAMFIGGLAKFNPATAGASASYGLLMPSMTNIQNHHRLDEIAYFNGASATVLAAAAAVFVFHTFLPFNGFVA</sequence>
<dbReference type="GO" id="GO:0005886">
    <property type="term" value="C:plasma membrane"/>
    <property type="evidence" value="ECO:0007669"/>
    <property type="project" value="UniProtKB-SubCell"/>
</dbReference>
<keyword evidence="8" id="KW-1185">Reference proteome</keyword>
<keyword evidence="4 6" id="KW-1133">Transmembrane helix</keyword>
<dbReference type="PANTHER" id="PTHR30509">
    <property type="entry name" value="P-HYDROXYBENZOIC ACID EFFLUX PUMP SUBUNIT-RELATED"/>
    <property type="match status" value="1"/>
</dbReference>
<feature type="transmembrane region" description="Helical" evidence="6">
    <location>
        <begin position="439"/>
        <end position="464"/>
    </location>
</feature>
<evidence type="ECO:0000256" key="4">
    <source>
        <dbReference type="ARBA" id="ARBA00022989"/>
    </source>
</evidence>
<dbReference type="Proteomes" id="UP000179145">
    <property type="component" value="Chromosome"/>
</dbReference>
<dbReference type="InterPro" id="IPR006726">
    <property type="entry name" value="PHBA_efflux_AaeB/fusaric-R"/>
</dbReference>
<evidence type="ECO:0008006" key="9">
    <source>
        <dbReference type="Google" id="ProtNLM"/>
    </source>
</evidence>
<evidence type="ECO:0000256" key="3">
    <source>
        <dbReference type="ARBA" id="ARBA00022692"/>
    </source>
</evidence>
<evidence type="ECO:0000313" key="8">
    <source>
        <dbReference type="Proteomes" id="UP000179145"/>
    </source>
</evidence>
<keyword evidence="3 6" id="KW-0812">Transmembrane</keyword>
<feature type="transmembrane region" description="Helical" evidence="6">
    <location>
        <begin position="411"/>
        <end position="433"/>
    </location>
</feature>
<feature type="transmembrane region" description="Helical" evidence="6">
    <location>
        <begin position="358"/>
        <end position="375"/>
    </location>
</feature>
<evidence type="ECO:0000256" key="6">
    <source>
        <dbReference type="SAM" id="Phobius"/>
    </source>
</evidence>
<keyword evidence="2" id="KW-1003">Cell membrane</keyword>
<dbReference type="EMBL" id="CP014674">
    <property type="protein sequence ID" value="AOX17121.1"/>
    <property type="molecule type" value="Genomic_DNA"/>
</dbReference>
<gene>
    <name evidence="7" type="ORF">A0U89_08155</name>
</gene>
<feature type="transmembrane region" description="Helical" evidence="6">
    <location>
        <begin position="99"/>
        <end position="117"/>
    </location>
</feature>
<evidence type="ECO:0000256" key="2">
    <source>
        <dbReference type="ARBA" id="ARBA00022475"/>
    </source>
</evidence>
<dbReference type="Pfam" id="PF04632">
    <property type="entry name" value="FUSC"/>
    <property type="match status" value="1"/>
</dbReference>
<organism evidence="7 8">
    <name type="scientific">Kozakia baliensis</name>
    <dbReference type="NCBI Taxonomy" id="153496"/>
    <lineage>
        <taxon>Bacteria</taxon>
        <taxon>Pseudomonadati</taxon>
        <taxon>Pseudomonadota</taxon>
        <taxon>Alphaproteobacteria</taxon>
        <taxon>Acetobacterales</taxon>
        <taxon>Acetobacteraceae</taxon>
        <taxon>Kozakia</taxon>
    </lineage>
</organism>
<dbReference type="AlphaFoldDB" id="A0A1D8UU06"/>
<dbReference type="PANTHER" id="PTHR30509:SF40">
    <property type="entry name" value="BLR3852 PROTEIN"/>
    <property type="match status" value="1"/>
</dbReference>
<dbReference type="STRING" id="153496.A0U89_08155"/>
<dbReference type="KEGG" id="kba:A0U89_08155"/>
<keyword evidence="5 6" id="KW-0472">Membrane</keyword>
<comment type="subcellular location">
    <subcellularLocation>
        <location evidence="1">Cell membrane</location>
        <topology evidence="1">Multi-pass membrane protein</topology>
    </subcellularLocation>
</comment>
<protein>
    <recommendedName>
        <fullName evidence="9">Fusaric acid resistance protein</fullName>
    </recommendedName>
</protein>
<proteinExistence type="predicted"/>
<dbReference type="GO" id="GO:0022857">
    <property type="term" value="F:transmembrane transporter activity"/>
    <property type="evidence" value="ECO:0007669"/>
    <property type="project" value="InterPro"/>
</dbReference>
<feature type="transmembrane region" description="Helical" evidence="6">
    <location>
        <begin position="485"/>
        <end position="509"/>
    </location>
</feature>
<feature type="transmembrane region" description="Helical" evidence="6">
    <location>
        <begin position="48"/>
        <end position="69"/>
    </location>
</feature>
<feature type="transmembrane region" description="Helical" evidence="6">
    <location>
        <begin position="381"/>
        <end position="399"/>
    </location>
</feature>